<keyword evidence="4" id="KW-0547">Nucleotide-binding</keyword>
<dbReference type="EMBL" id="BKCJ010002327">
    <property type="protein sequence ID" value="GEU47811.1"/>
    <property type="molecule type" value="Genomic_DNA"/>
</dbReference>
<dbReference type="InterPro" id="IPR004041">
    <property type="entry name" value="NAF_dom"/>
</dbReference>
<dbReference type="Pfam" id="PF03822">
    <property type="entry name" value="NAF"/>
    <property type="match status" value="1"/>
</dbReference>
<keyword evidence="2" id="KW-0723">Serine/threonine-protein kinase</keyword>
<protein>
    <recommendedName>
        <fullName evidence="1">non-specific serine/threonine protein kinase</fullName>
        <ecNumber evidence="1">2.7.11.1</ecNumber>
    </recommendedName>
</protein>
<feature type="domain" description="NAF" evidence="7">
    <location>
        <begin position="109"/>
        <end position="133"/>
    </location>
</feature>
<dbReference type="GO" id="GO:0004674">
    <property type="term" value="F:protein serine/threonine kinase activity"/>
    <property type="evidence" value="ECO:0007669"/>
    <property type="project" value="UniProtKB-KW"/>
</dbReference>
<organism evidence="8">
    <name type="scientific">Tanacetum cinerariifolium</name>
    <name type="common">Dalmatian daisy</name>
    <name type="synonym">Chrysanthemum cinerariifolium</name>
    <dbReference type="NCBI Taxonomy" id="118510"/>
    <lineage>
        <taxon>Eukaryota</taxon>
        <taxon>Viridiplantae</taxon>
        <taxon>Streptophyta</taxon>
        <taxon>Embryophyta</taxon>
        <taxon>Tracheophyta</taxon>
        <taxon>Spermatophyta</taxon>
        <taxon>Magnoliopsida</taxon>
        <taxon>eudicotyledons</taxon>
        <taxon>Gunneridae</taxon>
        <taxon>Pentapetalae</taxon>
        <taxon>asterids</taxon>
        <taxon>campanulids</taxon>
        <taxon>Asterales</taxon>
        <taxon>Asteraceae</taxon>
        <taxon>Asteroideae</taxon>
        <taxon>Anthemideae</taxon>
        <taxon>Anthemidinae</taxon>
        <taxon>Tanacetum</taxon>
    </lineage>
</organism>
<evidence type="ECO:0000256" key="2">
    <source>
        <dbReference type="ARBA" id="ARBA00022527"/>
    </source>
</evidence>
<sequence length="181" mass="20857">MKLLKFSRAEDMMELHQICGHGMWCYFIRDPYGGCIDSQMVPLGAKNLINRIHDPNEKTRITMADIKTEEWFKQDYTSAAYEEEEEEVLIDDEVLSLHETPMDSDKDPQSPTHINAFELIGMSSSLDISGLIEKEAFGAHVFYHVKWTNSHILQRELRSNAFEFGGYKWGGGYNRLCKPTT</sequence>
<dbReference type="InterPro" id="IPR018451">
    <property type="entry name" value="NAF/FISL_domain"/>
</dbReference>
<keyword evidence="5 8" id="KW-0418">Kinase</keyword>
<dbReference type="PANTHER" id="PTHR43895">
    <property type="entry name" value="CALCIUM/CALMODULIN-DEPENDENT PROTEIN KINASE KINASE-RELATED"/>
    <property type="match status" value="1"/>
</dbReference>
<evidence type="ECO:0000313" key="8">
    <source>
        <dbReference type="EMBL" id="GEU47811.1"/>
    </source>
</evidence>
<comment type="caution">
    <text evidence="8">The sequence shown here is derived from an EMBL/GenBank/DDBJ whole genome shotgun (WGS) entry which is preliminary data.</text>
</comment>
<keyword evidence="3" id="KW-0808">Transferase</keyword>
<dbReference type="GO" id="GO:0005524">
    <property type="term" value="F:ATP binding"/>
    <property type="evidence" value="ECO:0007669"/>
    <property type="project" value="UniProtKB-KW"/>
</dbReference>
<dbReference type="PROSITE" id="PS50816">
    <property type="entry name" value="NAF"/>
    <property type="match status" value="1"/>
</dbReference>
<evidence type="ECO:0000256" key="5">
    <source>
        <dbReference type="ARBA" id="ARBA00022777"/>
    </source>
</evidence>
<name>A0A6L2KED0_TANCI</name>
<dbReference type="PANTHER" id="PTHR43895:SF65">
    <property type="entry name" value="CBL-INTERACTING PROTEIN KINASE 21"/>
    <property type="match status" value="1"/>
</dbReference>
<proteinExistence type="predicted"/>
<evidence type="ECO:0000256" key="3">
    <source>
        <dbReference type="ARBA" id="ARBA00022679"/>
    </source>
</evidence>
<accession>A0A6L2KED0</accession>
<evidence type="ECO:0000256" key="4">
    <source>
        <dbReference type="ARBA" id="ARBA00022741"/>
    </source>
</evidence>
<evidence type="ECO:0000256" key="6">
    <source>
        <dbReference type="ARBA" id="ARBA00022840"/>
    </source>
</evidence>
<dbReference type="EC" id="2.7.11.1" evidence="1"/>
<dbReference type="Gene3D" id="3.30.310.80">
    <property type="entry name" value="Kinase associated domain 1, KA1"/>
    <property type="match status" value="1"/>
</dbReference>
<dbReference type="GO" id="GO:0007165">
    <property type="term" value="P:signal transduction"/>
    <property type="evidence" value="ECO:0007669"/>
    <property type="project" value="InterPro"/>
</dbReference>
<gene>
    <name evidence="8" type="ORF">Tci_019789</name>
</gene>
<reference evidence="8" key="1">
    <citation type="journal article" date="2019" name="Sci. Rep.">
        <title>Draft genome of Tanacetum cinerariifolium, the natural source of mosquito coil.</title>
        <authorList>
            <person name="Yamashiro T."/>
            <person name="Shiraishi A."/>
            <person name="Satake H."/>
            <person name="Nakayama K."/>
        </authorList>
    </citation>
    <scope>NUCLEOTIDE SEQUENCE</scope>
</reference>
<evidence type="ECO:0000256" key="1">
    <source>
        <dbReference type="ARBA" id="ARBA00012513"/>
    </source>
</evidence>
<dbReference type="AlphaFoldDB" id="A0A6L2KED0"/>
<evidence type="ECO:0000259" key="7">
    <source>
        <dbReference type="PROSITE" id="PS50816"/>
    </source>
</evidence>
<keyword evidence="6" id="KW-0067">ATP-binding</keyword>